<sequence>MDLKEGNYFISYHDTSGHVFPIARRLNDDSTCPQAPVVKYAEPIPPELATWKLEGPFTPNTYFLYNGNKEKPADYIDKFVWLKKGDPQVWRIEPASTPGTYIILWDADDEFGWVVPDGSGDEAQIECREDAEPSVFSFVPVPPQECS</sequence>
<proteinExistence type="predicted"/>
<dbReference type="Pfam" id="PF16850">
    <property type="entry name" value="Inhibitor_I66"/>
    <property type="match status" value="1"/>
</dbReference>
<dbReference type="GO" id="GO:0004867">
    <property type="term" value="F:serine-type endopeptidase inhibitor activity"/>
    <property type="evidence" value="ECO:0007669"/>
    <property type="project" value="InterPro"/>
</dbReference>
<gene>
    <name evidence="1" type="ORF">E1B28_002088</name>
</gene>
<reference evidence="1" key="1">
    <citation type="journal article" date="2021" name="Genome Biol. Evol.">
        <title>The assembled and annotated genome of the fairy-ring fungus Marasmius oreades.</title>
        <authorList>
            <person name="Hiltunen M."/>
            <person name="Ament-Velasquez S.L."/>
            <person name="Johannesson H."/>
        </authorList>
    </citation>
    <scope>NUCLEOTIDE SEQUENCE</scope>
    <source>
        <strain evidence="1">03SP1</strain>
    </source>
</reference>
<dbReference type="GeneID" id="66071164"/>
<accession>A0A9P7RM12</accession>
<name>A0A9P7RM12_9AGAR</name>
<protein>
    <submittedName>
        <fullName evidence="1">Uncharacterized protein</fullName>
    </submittedName>
</protein>
<dbReference type="Gene3D" id="2.80.10.50">
    <property type="match status" value="1"/>
</dbReference>
<dbReference type="AlphaFoldDB" id="A0A9P7RM12"/>
<comment type="caution">
    <text evidence="1">The sequence shown here is derived from an EMBL/GenBank/DDBJ whole genome shotgun (WGS) entry which is preliminary data.</text>
</comment>
<evidence type="ECO:0000313" key="1">
    <source>
        <dbReference type="EMBL" id="KAG7086129.1"/>
    </source>
</evidence>
<dbReference type="InterPro" id="IPR031755">
    <property type="entry name" value="Inhibitor_I66"/>
</dbReference>
<dbReference type="OrthoDB" id="3439489at2759"/>
<evidence type="ECO:0000313" key="2">
    <source>
        <dbReference type="Proteomes" id="UP001049176"/>
    </source>
</evidence>
<dbReference type="KEGG" id="more:E1B28_002088"/>
<dbReference type="Proteomes" id="UP001049176">
    <property type="component" value="Chromosome 10"/>
</dbReference>
<dbReference type="RefSeq" id="XP_043002600.1">
    <property type="nucleotide sequence ID" value="XM_043159002.1"/>
</dbReference>
<organism evidence="1 2">
    <name type="scientific">Marasmius oreades</name>
    <name type="common">fairy-ring Marasmius</name>
    <dbReference type="NCBI Taxonomy" id="181124"/>
    <lineage>
        <taxon>Eukaryota</taxon>
        <taxon>Fungi</taxon>
        <taxon>Dikarya</taxon>
        <taxon>Basidiomycota</taxon>
        <taxon>Agaricomycotina</taxon>
        <taxon>Agaricomycetes</taxon>
        <taxon>Agaricomycetidae</taxon>
        <taxon>Agaricales</taxon>
        <taxon>Marasmiineae</taxon>
        <taxon>Marasmiaceae</taxon>
        <taxon>Marasmius</taxon>
    </lineage>
</organism>
<keyword evidence="2" id="KW-1185">Reference proteome</keyword>
<dbReference type="EMBL" id="CM032190">
    <property type="protein sequence ID" value="KAG7086129.1"/>
    <property type="molecule type" value="Genomic_DNA"/>
</dbReference>